<dbReference type="Proteomes" id="UP000051574">
    <property type="component" value="Unassembled WGS sequence"/>
</dbReference>
<accession>A0A0T6BGH4</accession>
<evidence type="ECO:0000313" key="2">
    <source>
        <dbReference type="Proteomes" id="UP000051574"/>
    </source>
</evidence>
<organism evidence="1 2">
    <name type="scientific">Oryctes borbonicus</name>
    <dbReference type="NCBI Taxonomy" id="1629725"/>
    <lineage>
        <taxon>Eukaryota</taxon>
        <taxon>Metazoa</taxon>
        <taxon>Ecdysozoa</taxon>
        <taxon>Arthropoda</taxon>
        <taxon>Hexapoda</taxon>
        <taxon>Insecta</taxon>
        <taxon>Pterygota</taxon>
        <taxon>Neoptera</taxon>
        <taxon>Endopterygota</taxon>
        <taxon>Coleoptera</taxon>
        <taxon>Polyphaga</taxon>
        <taxon>Scarabaeiformia</taxon>
        <taxon>Scarabaeidae</taxon>
        <taxon>Dynastinae</taxon>
        <taxon>Oryctes</taxon>
    </lineage>
</organism>
<dbReference type="AlphaFoldDB" id="A0A0T6BGH4"/>
<keyword evidence="2" id="KW-1185">Reference proteome</keyword>
<comment type="caution">
    <text evidence="1">The sequence shown here is derived from an EMBL/GenBank/DDBJ whole genome shotgun (WGS) entry which is preliminary data.</text>
</comment>
<evidence type="ECO:0000313" key="1">
    <source>
        <dbReference type="EMBL" id="KRT86454.1"/>
    </source>
</evidence>
<name>A0A0T6BGH4_9SCAR</name>
<sequence length="179" mass="20123">MGQQPWPQFDMNPTIPSRSSGYHQKALVEIHNSLLPFAKSSGDIGGSSAASTISNLSTSGVSSTSGGNGTNKDFVQLRQCFSHLLSMGYSEVNLLLVLVRFILTLKPSIYRSILRSEYILKIVCEVTLFVVPINGQNEMLSVIKDQVFQYLQEYQLRTKMRLLQMTDLMQKSYPVRLIR</sequence>
<dbReference type="EMBL" id="LJIG01000486">
    <property type="protein sequence ID" value="KRT86454.1"/>
    <property type="molecule type" value="Genomic_DNA"/>
</dbReference>
<protein>
    <submittedName>
        <fullName evidence="1">Uncharacterized protein</fullName>
    </submittedName>
</protein>
<proteinExistence type="predicted"/>
<reference evidence="1 2" key="1">
    <citation type="submission" date="2015-09" db="EMBL/GenBank/DDBJ databases">
        <title>Draft genome of the scarab beetle Oryctes borbonicus.</title>
        <authorList>
            <person name="Meyer J.M."/>
            <person name="Markov G.V."/>
            <person name="Baskaran P."/>
            <person name="Herrmann M."/>
            <person name="Sommer R.J."/>
            <person name="Roedelsperger C."/>
        </authorList>
    </citation>
    <scope>NUCLEOTIDE SEQUENCE [LARGE SCALE GENOMIC DNA]</scope>
    <source>
        <strain evidence="1">OB123</strain>
        <tissue evidence="1">Whole animal</tissue>
    </source>
</reference>
<gene>
    <name evidence="1" type="ORF">AMK59_1354</name>
</gene>